<dbReference type="AlphaFoldDB" id="H9UI86"/>
<dbReference type="KEGG" id="sfc:Spiaf_1150"/>
<name>H9UI86_SPIAZ</name>
<dbReference type="Gene3D" id="1.20.5.340">
    <property type="match status" value="1"/>
</dbReference>
<dbReference type="HOGENOM" id="CLU_733432_0_0_12"/>
<sequence length="377" mass="43188">MRELQRSVKQARQSVNAATQSLEEAWRDLGAAAVDSPYSEDTTESIRQAIRDIGQARAEQQQHHAVITEIQDTLAHKDELAQHRKEIPRRIRELEADNRPVFRHLGRQALSLYGHRELTDAALKELFAAPREASRRLADTAREIDRLRTEGSGLGRIRNRIQAKTLQARHAVQQRELDTAAELLGERLLREDVLPRLNDPDLEAAAAGYYTTQEGIRELERQEQELAAKTAELDSRLQKLGALRQPQRRLDELELQDRQQKKAIDTQLVLLGKACFRHMQQREEPTPADVHDLVGRIQALTDQVASEQTRIERLEAAIQLKKLHARRQDLEKRIHHIEQNIASQQKEIEDLRSEIAAGEQRALELEKVRGTLHSLTD</sequence>
<gene>
    <name evidence="2" type="ordered locus">Spiaf_1150</name>
</gene>
<accession>H9UI86</accession>
<proteinExistence type="predicted"/>
<evidence type="ECO:0000313" key="3">
    <source>
        <dbReference type="Proteomes" id="UP000007383"/>
    </source>
</evidence>
<evidence type="ECO:0000256" key="1">
    <source>
        <dbReference type="SAM" id="Coils"/>
    </source>
</evidence>
<dbReference type="PATRIC" id="fig|889378.3.peg.1149"/>
<feature type="coiled-coil region" evidence="1">
    <location>
        <begin position="297"/>
        <end position="368"/>
    </location>
</feature>
<dbReference type="RefSeq" id="WP_014455218.1">
    <property type="nucleotide sequence ID" value="NC_017098.1"/>
</dbReference>
<feature type="coiled-coil region" evidence="1">
    <location>
        <begin position="212"/>
        <end position="239"/>
    </location>
</feature>
<protein>
    <submittedName>
        <fullName evidence="2">Uncharacterized protein</fullName>
    </submittedName>
</protein>
<organism evidence="2 3">
    <name type="scientific">Spirochaeta africana (strain ATCC 700263 / DSM 8902 / Z-7692)</name>
    <dbReference type="NCBI Taxonomy" id="889378"/>
    <lineage>
        <taxon>Bacteria</taxon>
        <taxon>Pseudomonadati</taxon>
        <taxon>Spirochaetota</taxon>
        <taxon>Spirochaetia</taxon>
        <taxon>Spirochaetales</taxon>
        <taxon>Spirochaetaceae</taxon>
        <taxon>Spirochaeta</taxon>
    </lineage>
</organism>
<reference evidence="3" key="1">
    <citation type="journal article" date="2013" name="Stand. Genomic Sci.">
        <title>Complete genome sequence of the halophilic bacterium Spirochaeta africana type strain (Z-7692(T)) from the alkaline Lake Magadi in the East African Rift.</title>
        <authorList>
            <person name="Liolos K."/>
            <person name="Abt B."/>
            <person name="Scheuner C."/>
            <person name="Teshima H."/>
            <person name="Held B."/>
            <person name="Lapidus A."/>
            <person name="Nolan M."/>
            <person name="Lucas S."/>
            <person name="Deshpande S."/>
            <person name="Cheng J.F."/>
            <person name="Tapia R."/>
            <person name="Goodwin L.A."/>
            <person name="Pitluck S."/>
            <person name="Pagani I."/>
            <person name="Ivanova N."/>
            <person name="Mavromatis K."/>
            <person name="Mikhailova N."/>
            <person name="Huntemann M."/>
            <person name="Pati A."/>
            <person name="Chen A."/>
            <person name="Palaniappan K."/>
            <person name="Land M."/>
            <person name="Rohde M."/>
            <person name="Tindall B.J."/>
            <person name="Detter J.C."/>
            <person name="Goker M."/>
            <person name="Bristow J."/>
            <person name="Eisen J.A."/>
            <person name="Markowitz V."/>
            <person name="Hugenholtz P."/>
            <person name="Woyke T."/>
            <person name="Klenk H.P."/>
            <person name="Kyrpides N.C."/>
        </authorList>
    </citation>
    <scope>NUCLEOTIDE SEQUENCE</scope>
    <source>
        <strain evidence="3">ATCC 700263 / DSM 8902 / Z-7692</strain>
    </source>
</reference>
<dbReference type="EMBL" id="CP003282">
    <property type="protein sequence ID" value="AFG37229.1"/>
    <property type="molecule type" value="Genomic_DNA"/>
</dbReference>
<keyword evidence="3" id="KW-1185">Reference proteome</keyword>
<evidence type="ECO:0000313" key="2">
    <source>
        <dbReference type="EMBL" id="AFG37229.1"/>
    </source>
</evidence>
<dbReference type="Proteomes" id="UP000007383">
    <property type="component" value="Chromosome"/>
</dbReference>
<keyword evidence="1" id="KW-0175">Coiled coil</keyword>